<evidence type="ECO:0000313" key="1">
    <source>
        <dbReference type="EMBL" id="KAI8438942.1"/>
    </source>
</evidence>
<protein>
    <submittedName>
        <fullName evidence="1">Uncharacterized protein</fullName>
    </submittedName>
</protein>
<accession>A0ACC0KRN5</accession>
<comment type="caution">
    <text evidence="1">The sequence shown here is derived from an EMBL/GenBank/DDBJ whole genome shotgun (WGS) entry which is preliminary data.</text>
</comment>
<dbReference type="EMBL" id="CM046118">
    <property type="protein sequence ID" value="KAI8438942.1"/>
    <property type="molecule type" value="Genomic_DNA"/>
</dbReference>
<evidence type="ECO:0000313" key="2">
    <source>
        <dbReference type="Proteomes" id="UP001064048"/>
    </source>
</evidence>
<sequence>MVVAIRADLAKITGAGHGLGREMALRFGKLGAVVVSVDIKREGNEETVKIIKNNGGKAYSYGCDVTDRTAVFNLEEKVKKEVGEVSILVNNAGIMPSQPILLWTEEKVRSTVEINFIGHIWMIQAFLPSMKARNHGHIVAISSMTGHVGLRNLVPYCGTKFAIRGVMESLQTELYQESNGNSQIKFTTICPYMLNTGLCKKPRIRFQDKMKMVEPGDAADQIVDAVRRDVLEISIPGNMHYTNRGYENLVKAEKDKLSKADAVEIITLVLELIWTLIKVHVENIRCVYKAIVPNEPKDIRGEIALITGAGHGMGREMALRFGKLGAVVVCVDINAKGNEETVKMIKDKGGKAHIYECDVTDRAAVFNLADKVKKEVGDVSILVNNAGIMPSQPLLLWTEKNIRSTIDINLTANLWMIQAFLPSMKERNHGHIVAMSSMAGLIGFKNLVPYCGTKFAVRGVMEALENELFDETEGNSKIKFTTVCPYMVNTGLCKNPRIRFQDHMKMVEAGDAADQIIDAMRRDIQEISIPGSMHYMNRFLTAFLSRSANRIMNTFVGASVEAHE</sequence>
<name>A0ACC0KRN5_CHOFU</name>
<gene>
    <name evidence="1" type="ORF">MSG28_011258</name>
</gene>
<proteinExistence type="predicted"/>
<reference evidence="1 2" key="1">
    <citation type="journal article" date="2022" name="Genome Biol. Evol.">
        <title>The Spruce Budworm Genome: Reconstructing the Evolutionary History of Antifreeze Proteins.</title>
        <authorList>
            <person name="Beliveau C."/>
            <person name="Gagne P."/>
            <person name="Picq S."/>
            <person name="Vernygora O."/>
            <person name="Keeling C.I."/>
            <person name="Pinkney K."/>
            <person name="Doucet D."/>
            <person name="Wen F."/>
            <person name="Johnston J.S."/>
            <person name="Maaroufi H."/>
            <person name="Boyle B."/>
            <person name="Laroche J."/>
            <person name="Dewar K."/>
            <person name="Juretic N."/>
            <person name="Blackburn G."/>
            <person name="Nisole A."/>
            <person name="Brunet B."/>
            <person name="Brandao M."/>
            <person name="Lumley L."/>
            <person name="Duan J."/>
            <person name="Quan G."/>
            <person name="Lucarotti C.J."/>
            <person name="Roe A.D."/>
            <person name="Sperling F.A.H."/>
            <person name="Levesque R.C."/>
            <person name="Cusson M."/>
        </authorList>
    </citation>
    <scope>NUCLEOTIDE SEQUENCE [LARGE SCALE GENOMIC DNA]</scope>
    <source>
        <strain evidence="1">Glfc:IPQL:Cfum</strain>
    </source>
</reference>
<keyword evidence="2" id="KW-1185">Reference proteome</keyword>
<dbReference type="Proteomes" id="UP001064048">
    <property type="component" value="Chromosome 18"/>
</dbReference>
<organism evidence="1 2">
    <name type="scientific">Choristoneura fumiferana</name>
    <name type="common">Spruce budworm moth</name>
    <name type="synonym">Archips fumiferana</name>
    <dbReference type="NCBI Taxonomy" id="7141"/>
    <lineage>
        <taxon>Eukaryota</taxon>
        <taxon>Metazoa</taxon>
        <taxon>Ecdysozoa</taxon>
        <taxon>Arthropoda</taxon>
        <taxon>Hexapoda</taxon>
        <taxon>Insecta</taxon>
        <taxon>Pterygota</taxon>
        <taxon>Neoptera</taxon>
        <taxon>Endopterygota</taxon>
        <taxon>Lepidoptera</taxon>
        <taxon>Glossata</taxon>
        <taxon>Ditrysia</taxon>
        <taxon>Tortricoidea</taxon>
        <taxon>Tortricidae</taxon>
        <taxon>Tortricinae</taxon>
        <taxon>Choristoneura</taxon>
    </lineage>
</organism>